<protein>
    <submittedName>
        <fullName evidence="1">Uncharacterized protein</fullName>
    </submittedName>
</protein>
<reference evidence="1 2" key="1">
    <citation type="submission" date="2021-12" db="EMBL/GenBank/DDBJ databases">
        <title>Genome seq of P8.</title>
        <authorList>
            <person name="Seo T."/>
        </authorList>
    </citation>
    <scope>NUCLEOTIDE SEQUENCE [LARGE SCALE GENOMIC DNA]</scope>
    <source>
        <strain evidence="1 2">P8</strain>
    </source>
</reference>
<name>A0ABS8XUX6_9BURK</name>
<accession>A0ABS8XUX6</accession>
<dbReference type="RefSeq" id="WP_233372040.1">
    <property type="nucleotide sequence ID" value="NZ_JAJTWU010000004.1"/>
</dbReference>
<keyword evidence="2" id="KW-1185">Reference proteome</keyword>
<dbReference type="EMBL" id="JAJTWU010000004">
    <property type="protein sequence ID" value="MCE4555018.1"/>
    <property type="molecule type" value="Genomic_DNA"/>
</dbReference>
<evidence type="ECO:0000313" key="1">
    <source>
        <dbReference type="EMBL" id="MCE4555018.1"/>
    </source>
</evidence>
<organism evidence="1 2">
    <name type="scientific">Pelomonas cellulosilytica</name>
    <dbReference type="NCBI Taxonomy" id="2906762"/>
    <lineage>
        <taxon>Bacteria</taxon>
        <taxon>Pseudomonadati</taxon>
        <taxon>Pseudomonadota</taxon>
        <taxon>Betaproteobacteria</taxon>
        <taxon>Burkholderiales</taxon>
        <taxon>Sphaerotilaceae</taxon>
        <taxon>Roseateles</taxon>
    </lineage>
</organism>
<sequence length="148" mass="16731">MLFVARSPSFLEVTRVESKALAGLTEAARSTQLPWLVLTYLLPGEAPNAAIETACAQSIETLLEHMKQRPRAQPASLLYMRPPTLNDQWSRLYVHFVVRGKCNGVPVYLYELGGPRGLCLLDGENIDPDDVLQRKVVLQVNWSRHFNW</sequence>
<proteinExistence type="predicted"/>
<evidence type="ECO:0000313" key="2">
    <source>
        <dbReference type="Proteomes" id="UP001200741"/>
    </source>
</evidence>
<comment type="caution">
    <text evidence="1">The sequence shown here is derived from an EMBL/GenBank/DDBJ whole genome shotgun (WGS) entry which is preliminary data.</text>
</comment>
<dbReference type="Proteomes" id="UP001200741">
    <property type="component" value="Unassembled WGS sequence"/>
</dbReference>
<gene>
    <name evidence="1" type="ORF">LXT13_11335</name>
</gene>